<reference evidence="1 2" key="1">
    <citation type="submission" date="2017-07" db="EMBL/GenBank/DDBJ databases">
        <title>Complete Genome Sequence of the cosmetic ferment Vitreoscilla filiformis (ATCC15551).</title>
        <authorList>
            <person name="Contreras S."/>
            <person name="Sagory-Zalkind P."/>
            <person name="Blanquart H."/>
            <person name="Iltis A."/>
            <person name="Morand S.C."/>
        </authorList>
    </citation>
    <scope>NUCLEOTIDE SEQUENCE [LARGE SCALE GENOMIC DNA]</scope>
    <source>
        <strain evidence="1 2">ATCC 15551</strain>
        <plasmid evidence="2">Plasmid pvf1</plasmid>
    </source>
</reference>
<evidence type="ECO:0000313" key="2">
    <source>
        <dbReference type="Proteomes" id="UP000199729"/>
    </source>
</evidence>
<accession>A0A221KJ31</accession>
<dbReference type="RefSeq" id="WP_198301798.1">
    <property type="nucleotide sequence ID" value="NZ_CP022424.1"/>
</dbReference>
<dbReference type="AlphaFoldDB" id="A0A221KJ31"/>
<sequence length="125" mass="13864">MTPLRFLHFDVSGDPHERVTLEAMASVSAHQWPALQAEACQLLAWLHRQHADLQGTQEDGGAWDVQLRGSTERSQDMGFEFVQSVAQLEARPESGERVRHTLDICLSVAPWLAEALDVEFGTGAL</sequence>
<dbReference type="EMBL" id="CP022424">
    <property type="protein sequence ID" value="ASM79058.1"/>
    <property type="molecule type" value="Genomic_DNA"/>
</dbReference>
<name>A0A221KJ31_VITFI</name>
<keyword evidence="2" id="KW-1185">Reference proteome</keyword>
<organism evidence="1 2">
    <name type="scientific">Vitreoscilla filiformis</name>
    <dbReference type="NCBI Taxonomy" id="63"/>
    <lineage>
        <taxon>Bacteria</taxon>
        <taxon>Pseudomonadati</taxon>
        <taxon>Pseudomonadota</taxon>
        <taxon>Betaproteobacteria</taxon>
        <taxon>Neisseriales</taxon>
        <taxon>Neisseriaceae</taxon>
        <taxon>Vitreoscilla</taxon>
    </lineage>
</organism>
<dbReference type="KEGG" id="vff:VITFI_CDS3281"/>
<proteinExistence type="predicted"/>
<dbReference type="Proteomes" id="UP000199729">
    <property type="component" value="Plasmid pVF1"/>
</dbReference>
<keyword evidence="1" id="KW-0614">Plasmid</keyword>
<evidence type="ECO:0000313" key="1">
    <source>
        <dbReference type="EMBL" id="ASM79058.1"/>
    </source>
</evidence>
<geneLocation type="plasmid" evidence="2">
    <name>pvf1</name>
</geneLocation>
<protein>
    <submittedName>
        <fullName evidence="1">Uncharacterized protein</fullName>
    </submittedName>
</protein>
<gene>
    <name evidence="1" type="ORF">VITFI_CDS3281</name>
</gene>